<dbReference type="GO" id="GO:0007005">
    <property type="term" value="P:mitochondrion organization"/>
    <property type="evidence" value="ECO:0007669"/>
    <property type="project" value="InterPro"/>
</dbReference>
<feature type="non-terminal residue" evidence="2">
    <location>
        <position position="483"/>
    </location>
</feature>
<dbReference type="GO" id="GO:0097539">
    <property type="term" value="C:ciliary transition fiber"/>
    <property type="evidence" value="ECO:0007669"/>
    <property type="project" value="TreeGrafter"/>
</dbReference>
<dbReference type="PANTHER" id="PTHR36170">
    <property type="entry name" value="CENTROSOMAL PROTEIN OF 89 KDA"/>
    <property type="match status" value="1"/>
</dbReference>
<name>A0A9Q0N7U0_9DIPT</name>
<feature type="coiled-coil region" evidence="1">
    <location>
        <begin position="95"/>
        <end position="150"/>
    </location>
</feature>
<reference evidence="2" key="1">
    <citation type="submission" date="2022-07" db="EMBL/GenBank/DDBJ databases">
        <authorList>
            <person name="Trinca V."/>
            <person name="Uliana J.V.C."/>
            <person name="Torres T.T."/>
            <person name="Ward R.J."/>
            <person name="Monesi N."/>
        </authorList>
    </citation>
    <scope>NUCLEOTIDE SEQUENCE</scope>
    <source>
        <strain evidence="2">HSMRA1968</strain>
        <tissue evidence="2">Whole embryos</tissue>
    </source>
</reference>
<accession>A0A9Q0N7U0</accession>
<keyword evidence="1" id="KW-0175">Coiled coil</keyword>
<keyword evidence="3" id="KW-1185">Reference proteome</keyword>
<dbReference type="InterPro" id="IPR033545">
    <property type="entry name" value="CEP89"/>
</dbReference>
<evidence type="ECO:0000313" key="2">
    <source>
        <dbReference type="EMBL" id="KAJ6645285.1"/>
    </source>
</evidence>
<dbReference type="EMBL" id="WJQU01000001">
    <property type="protein sequence ID" value="KAJ6645285.1"/>
    <property type="molecule type" value="Genomic_DNA"/>
</dbReference>
<dbReference type="GO" id="GO:0045202">
    <property type="term" value="C:synapse"/>
    <property type="evidence" value="ECO:0007669"/>
    <property type="project" value="GOC"/>
</dbReference>
<proteinExistence type="predicted"/>
<dbReference type="GO" id="GO:0007268">
    <property type="term" value="P:chemical synaptic transmission"/>
    <property type="evidence" value="ECO:0007669"/>
    <property type="project" value="InterPro"/>
</dbReference>
<feature type="coiled-coil region" evidence="1">
    <location>
        <begin position="182"/>
        <end position="237"/>
    </location>
</feature>
<evidence type="ECO:0000313" key="3">
    <source>
        <dbReference type="Proteomes" id="UP001151699"/>
    </source>
</evidence>
<dbReference type="AlphaFoldDB" id="A0A9Q0N7U0"/>
<protein>
    <submittedName>
        <fullName evidence="2">Protein Cep89 like</fullName>
    </submittedName>
</protein>
<dbReference type="GO" id="GO:0005814">
    <property type="term" value="C:centriole"/>
    <property type="evidence" value="ECO:0007669"/>
    <property type="project" value="InterPro"/>
</dbReference>
<comment type="caution">
    <text evidence="2">The sequence shown here is derived from an EMBL/GenBank/DDBJ whole genome shotgun (WGS) entry which is preliminary data.</text>
</comment>
<organism evidence="2 3">
    <name type="scientific">Pseudolycoriella hygida</name>
    <dbReference type="NCBI Taxonomy" id="35572"/>
    <lineage>
        <taxon>Eukaryota</taxon>
        <taxon>Metazoa</taxon>
        <taxon>Ecdysozoa</taxon>
        <taxon>Arthropoda</taxon>
        <taxon>Hexapoda</taxon>
        <taxon>Insecta</taxon>
        <taxon>Pterygota</taxon>
        <taxon>Neoptera</taxon>
        <taxon>Endopterygota</taxon>
        <taxon>Diptera</taxon>
        <taxon>Nematocera</taxon>
        <taxon>Sciaroidea</taxon>
        <taxon>Sciaridae</taxon>
        <taxon>Pseudolycoriella</taxon>
    </lineage>
</organism>
<gene>
    <name evidence="2" type="primary">Cep89</name>
    <name evidence="2" type="ORF">Bhyg_00489</name>
</gene>
<dbReference type="PANTHER" id="PTHR36170:SF1">
    <property type="entry name" value="CENTROSOMAL PROTEIN OF 89 KDA"/>
    <property type="match status" value="1"/>
</dbReference>
<dbReference type="Proteomes" id="UP001151699">
    <property type="component" value="Chromosome A"/>
</dbReference>
<evidence type="ECO:0000256" key="1">
    <source>
        <dbReference type="SAM" id="Coils"/>
    </source>
</evidence>
<dbReference type="GO" id="GO:0060271">
    <property type="term" value="P:cilium assembly"/>
    <property type="evidence" value="ECO:0007669"/>
    <property type="project" value="InterPro"/>
</dbReference>
<dbReference type="OrthoDB" id="6622877at2759"/>
<feature type="coiled-coil region" evidence="1">
    <location>
        <begin position="270"/>
        <end position="389"/>
    </location>
</feature>
<sequence>MHKILNFNVCKENHKHRTSQLINLKATKSVKNVINKDSDSEKIEDKKFRRNLKLRLQEKDEQIEKLVERLTMLHSHNEQFAAENDHLKSKDCESCKELMVSEQRLKDANQQLRKENEELRDDVKMMKTLIYRLNVQLERHQDELRKYTDEQKMNFPKINFDSCVEPNLHWGSVKAHTLGPLLNAYTEIIKEKTHLVQQYENELNNFTGKLKDVVVENERLQTELKTLKQDNEVWATDKTRLQAQMDLFRNKAEVQSKRADVTKEKLVEVLKCYEQKFQSQNLDLERLQEAYSRAKGELTALRGVQQCPSEVLAESLKEMQKLFQELSSQYDSEKSKLNLTIDTLTKDLKDMEAKCLQVNNENDIMKKHVKSLDEQNEMLLNKNTQLRESLARIRLSRESFKNRLKHTHSLHKTIEGSQRRLTNKWSDLKQVETLLQQKENHVQSVHLKYLGEIEKLTRKLQQRDDTLKKVLRSTVSRSKERKA</sequence>